<dbReference type="OrthoDB" id="7889155at2"/>
<name>A0A2T5VCY1_9HYPH</name>
<evidence type="ECO:0008006" key="3">
    <source>
        <dbReference type="Google" id="ProtNLM"/>
    </source>
</evidence>
<gene>
    <name evidence="1" type="ORF">C8N35_102319</name>
</gene>
<accession>A0A2T5VCY1</accession>
<proteinExistence type="predicted"/>
<protein>
    <recommendedName>
        <fullName evidence="3">MarR family transcriptional regulator</fullName>
    </recommendedName>
</protein>
<dbReference type="Proteomes" id="UP000244081">
    <property type="component" value="Unassembled WGS sequence"/>
</dbReference>
<evidence type="ECO:0000313" key="1">
    <source>
        <dbReference type="EMBL" id="PTW61604.1"/>
    </source>
</evidence>
<reference evidence="1 2" key="1">
    <citation type="submission" date="2018-04" db="EMBL/GenBank/DDBJ databases">
        <title>Genomic Encyclopedia of Archaeal and Bacterial Type Strains, Phase II (KMG-II): from individual species to whole genera.</title>
        <authorList>
            <person name="Goeker M."/>
        </authorList>
    </citation>
    <scope>NUCLEOTIDE SEQUENCE [LARGE SCALE GENOMIC DNA]</scope>
    <source>
        <strain evidence="1 2">DSM 23382</strain>
    </source>
</reference>
<evidence type="ECO:0000313" key="2">
    <source>
        <dbReference type="Proteomes" id="UP000244081"/>
    </source>
</evidence>
<dbReference type="AlphaFoldDB" id="A0A2T5VCY1"/>
<dbReference type="RefSeq" id="WP_107989449.1">
    <property type="nucleotide sequence ID" value="NZ_QAYG01000002.1"/>
</dbReference>
<dbReference type="EMBL" id="QAYG01000002">
    <property type="protein sequence ID" value="PTW61604.1"/>
    <property type="molecule type" value="Genomic_DNA"/>
</dbReference>
<comment type="caution">
    <text evidence="1">The sequence shown here is derived from an EMBL/GenBank/DDBJ whole genome shotgun (WGS) entry which is preliminary data.</text>
</comment>
<organism evidence="1 2">
    <name type="scientific">Breoghania corrubedonensis</name>
    <dbReference type="NCBI Taxonomy" id="665038"/>
    <lineage>
        <taxon>Bacteria</taxon>
        <taxon>Pseudomonadati</taxon>
        <taxon>Pseudomonadota</taxon>
        <taxon>Alphaproteobacteria</taxon>
        <taxon>Hyphomicrobiales</taxon>
        <taxon>Stappiaceae</taxon>
        <taxon>Breoghania</taxon>
    </lineage>
</organism>
<sequence length="88" mass="9791">MDTGPADKQIALSDLTRTQLNVLASLRERPLWRVRNGWRHQGESHHVSLATGTSLLRLRLVEQIAGSLRLTPLGRLLAEEAQRNGESA</sequence>
<keyword evidence="2" id="KW-1185">Reference proteome</keyword>